<dbReference type="GO" id="GO:0005524">
    <property type="term" value="F:ATP binding"/>
    <property type="evidence" value="ECO:0007669"/>
    <property type="project" value="UniProtKB-KW"/>
</dbReference>
<feature type="domain" description="HAMP" evidence="12">
    <location>
        <begin position="298"/>
        <end position="350"/>
    </location>
</feature>
<dbReference type="Gene3D" id="6.10.340.10">
    <property type="match status" value="1"/>
</dbReference>
<dbReference type="SMART" id="SM00304">
    <property type="entry name" value="HAMP"/>
    <property type="match status" value="1"/>
</dbReference>
<protein>
    <recommendedName>
        <fullName evidence="3">histidine kinase</fullName>
        <ecNumber evidence="3">2.7.13.3</ecNumber>
    </recommendedName>
</protein>
<dbReference type="Gene3D" id="3.30.450.20">
    <property type="entry name" value="PAS domain"/>
    <property type="match status" value="1"/>
</dbReference>
<accession>A0A8J7Q901</accession>
<dbReference type="AlphaFoldDB" id="A0A8J7Q901"/>
<comment type="caution">
    <text evidence="13">The sequence shown here is derived from an EMBL/GenBank/DDBJ whole genome shotgun (WGS) entry which is preliminary data.</text>
</comment>
<dbReference type="SMART" id="SM00388">
    <property type="entry name" value="HisKA"/>
    <property type="match status" value="1"/>
</dbReference>
<feature type="transmembrane region" description="Helical" evidence="10">
    <location>
        <begin position="44"/>
        <end position="61"/>
    </location>
</feature>
<evidence type="ECO:0000256" key="2">
    <source>
        <dbReference type="ARBA" id="ARBA00004370"/>
    </source>
</evidence>
<evidence type="ECO:0000256" key="6">
    <source>
        <dbReference type="ARBA" id="ARBA00022741"/>
    </source>
</evidence>
<reference evidence="13" key="1">
    <citation type="submission" date="2021-03" db="EMBL/GenBank/DDBJ databases">
        <authorList>
            <person name="Wang G."/>
        </authorList>
    </citation>
    <scope>NUCLEOTIDE SEQUENCE</scope>
    <source>
        <strain evidence="13">KCTC 12899</strain>
    </source>
</reference>
<dbReference type="PRINTS" id="PR00344">
    <property type="entry name" value="BCTRLSENSOR"/>
</dbReference>
<dbReference type="Pfam" id="PF02518">
    <property type="entry name" value="HATPase_c"/>
    <property type="match status" value="1"/>
</dbReference>
<evidence type="ECO:0000256" key="3">
    <source>
        <dbReference type="ARBA" id="ARBA00012438"/>
    </source>
</evidence>
<dbReference type="SMART" id="SM00387">
    <property type="entry name" value="HATPase_c"/>
    <property type="match status" value="1"/>
</dbReference>
<feature type="transmembrane region" description="Helical" evidence="10">
    <location>
        <begin position="277"/>
        <end position="296"/>
    </location>
</feature>
<dbReference type="InterPro" id="IPR013656">
    <property type="entry name" value="PAS_4"/>
</dbReference>
<organism evidence="13 14">
    <name type="scientific">Acanthopleuribacter pedis</name>
    <dbReference type="NCBI Taxonomy" id="442870"/>
    <lineage>
        <taxon>Bacteria</taxon>
        <taxon>Pseudomonadati</taxon>
        <taxon>Acidobacteriota</taxon>
        <taxon>Holophagae</taxon>
        <taxon>Acanthopleuribacterales</taxon>
        <taxon>Acanthopleuribacteraceae</taxon>
        <taxon>Acanthopleuribacter</taxon>
    </lineage>
</organism>
<dbReference type="InterPro" id="IPR017232">
    <property type="entry name" value="NtrY"/>
</dbReference>
<keyword evidence="14" id="KW-1185">Reference proteome</keyword>
<keyword evidence="4" id="KW-0597">Phosphoprotein</keyword>
<keyword evidence="8" id="KW-0067">ATP-binding</keyword>
<keyword evidence="9" id="KW-0902">Two-component regulatory system</keyword>
<dbReference type="PROSITE" id="PS50885">
    <property type="entry name" value="HAMP"/>
    <property type="match status" value="1"/>
</dbReference>
<evidence type="ECO:0000256" key="5">
    <source>
        <dbReference type="ARBA" id="ARBA00022679"/>
    </source>
</evidence>
<dbReference type="InterPro" id="IPR050351">
    <property type="entry name" value="BphY/WalK/GraS-like"/>
</dbReference>
<dbReference type="EMBL" id="JAFREP010000013">
    <property type="protein sequence ID" value="MBO1319644.1"/>
    <property type="molecule type" value="Genomic_DNA"/>
</dbReference>
<dbReference type="SUPFAM" id="SSF47384">
    <property type="entry name" value="Homodimeric domain of signal transducing histidine kinase"/>
    <property type="match status" value="1"/>
</dbReference>
<keyword evidence="6" id="KW-0547">Nucleotide-binding</keyword>
<sequence>MNQRWLNLFFFLLLGLIAALFWHLLVYANTTAAAGLIIGILKPLNILLFLALFFVIVRNLVKLYTGRKARRTGFRLRTKLVLSILPLTLTPGLIIFFMATSFTDDMLVNLVIDSNVGQIVEQSEALSRQYLDEIHDLHTSHGGTVLRLNATASEEKLRDYLQQQNLEGVEILQGDVLQARIMADESNSLLRGRAEESFVRKNLYTAREAEPVSMPAAYRDGMLLLRFRYRLGDQYADFLFAKDTPFTQRFLYIRDSYAYLRYTQQETDEIRGLNNSILLVTTMVVIFLGIWIGMAFSSNFLKVMNQLITAAEDVSRGKLDTQVNLKSGDELDQVAGAFNAMTRTLNKNRAELQQKTQDLEAINAELTGHIQYSQAILEKSSAGLISTDDAGRVRTFNPASGRILGVTELAEGALLSEVLDGKRHRSLLKEWDSHQSRGFETVNSQVELSDGEHQTRYVSLSIVALKNEEQRYGALVVLEDLTQLLNAQKVAAWREVAKRVAHEIKNPLTPIQLSIQRIRRKAQNGKPDLHQAIESAHETIMSETNLLKNLVNEFSTFAKLPAPVKEEFRLDDLIRGVVDSYAPVYPDQVVGSDIGEGDWEWLGDPVQLRQVLTNLIQNAAQASAPGGTITVVLRRFAGRLRLSVEDVGVGVPSAEKEKLFVPYYSKSPKGTGLGLAIVKRIVEDHGGSIWVEDNEPKGTRLVIDLPPGS</sequence>
<dbReference type="InterPro" id="IPR005467">
    <property type="entry name" value="His_kinase_dom"/>
</dbReference>
<feature type="domain" description="Histidine kinase" evidence="11">
    <location>
        <begin position="499"/>
        <end position="709"/>
    </location>
</feature>
<dbReference type="InterPro" id="IPR003594">
    <property type="entry name" value="HATPase_dom"/>
</dbReference>
<dbReference type="GO" id="GO:0016020">
    <property type="term" value="C:membrane"/>
    <property type="evidence" value="ECO:0007669"/>
    <property type="project" value="UniProtKB-SubCell"/>
</dbReference>
<dbReference type="GO" id="GO:0030295">
    <property type="term" value="F:protein kinase activator activity"/>
    <property type="evidence" value="ECO:0007669"/>
    <property type="project" value="TreeGrafter"/>
</dbReference>
<keyword evidence="10" id="KW-0812">Transmembrane</keyword>
<dbReference type="InterPro" id="IPR004358">
    <property type="entry name" value="Sig_transdc_His_kin-like_C"/>
</dbReference>
<dbReference type="GO" id="GO:0007234">
    <property type="term" value="P:osmosensory signaling via phosphorelay pathway"/>
    <property type="evidence" value="ECO:0007669"/>
    <property type="project" value="TreeGrafter"/>
</dbReference>
<evidence type="ECO:0000256" key="9">
    <source>
        <dbReference type="ARBA" id="ARBA00023012"/>
    </source>
</evidence>
<dbReference type="CDD" id="cd00082">
    <property type="entry name" value="HisKA"/>
    <property type="match status" value="1"/>
</dbReference>
<dbReference type="Proteomes" id="UP000664417">
    <property type="component" value="Unassembled WGS sequence"/>
</dbReference>
<dbReference type="CDD" id="cd00075">
    <property type="entry name" value="HATPase"/>
    <property type="match status" value="1"/>
</dbReference>
<dbReference type="GO" id="GO:0000156">
    <property type="term" value="F:phosphorelay response regulator activity"/>
    <property type="evidence" value="ECO:0007669"/>
    <property type="project" value="TreeGrafter"/>
</dbReference>
<evidence type="ECO:0000256" key="7">
    <source>
        <dbReference type="ARBA" id="ARBA00022777"/>
    </source>
</evidence>
<evidence type="ECO:0000259" key="12">
    <source>
        <dbReference type="PROSITE" id="PS50885"/>
    </source>
</evidence>
<keyword evidence="7" id="KW-0418">Kinase</keyword>
<dbReference type="RefSeq" id="WP_207859550.1">
    <property type="nucleotide sequence ID" value="NZ_JAFREP010000013.1"/>
</dbReference>
<feature type="transmembrane region" description="Helical" evidence="10">
    <location>
        <begin position="81"/>
        <end position="102"/>
    </location>
</feature>
<keyword evidence="5" id="KW-0808">Transferase</keyword>
<dbReference type="PROSITE" id="PS50109">
    <property type="entry name" value="HIS_KIN"/>
    <property type="match status" value="1"/>
</dbReference>
<evidence type="ECO:0000256" key="1">
    <source>
        <dbReference type="ARBA" id="ARBA00000085"/>
    </source>
</evidence>
<comment type="subcellular location">
    <subcellularLocation>
        <location evidence="2">Membrane</location>
    </subcellularLocation>
</comment>
<dbReference type="PANTHER" id="PTHR42878">
    <property type="entry name" value="TWO-COMPONENT HISTIDINE KINASE"/>
    <property type="match status" value="1"/>
</dbReference>
<dbReference type="InterPro" id="IPR003660">
    <property type="entry name" value="HAMP_dom"/>
</dbReference>
<dbReference type="SUPFAM" id="SSF158472">
    <property type="entry name" value="HAMP domain-like"/>
    <property type="match status" value="1"/>
</dbReference>
<dbReference type="EC" id="2.7.13.3" evidence="3"/>
<evidence type="ECO:0000259" key="11">
    <source>
        <dbReference type="PROSITE" id="PS50109"/>
    </source>
</evidence>
<dbReference type="PANTHER" id="PTHR42878:SF7">
    <property type="entry name" value="SENSOR HISTIDINE KINASE GLRK"/>
    <property type="match status" value="1"/>
</dbReference>
<evidence type="ECO:0000256" key="10">
    <source>
        <dbReference type="SAM" id="Phobius"/>
    </source>
</evidence>
<comment type="catalytic activity">
    <reaction evidence="1">
        <text>ATP + protein L-histidine = ADP + protein N-phospho-L-histidine.</text>
        <dbReference type="EC" id="2.7.13.3"/>
    </reaction>
</comment>
<dbReference type="SUPFAM" id="SSF55874">
    <property type="entry name" value="ATPase domain of HSP90 chaperone/DNA topoisomerase II/histidine kinase"/>
    <property type="match status" value="1"/>
</dbReference>
<dbReference type="InterPro" id="IPR036097">
    <property type="entry name" value="HisK_dim/P_sf"/>
</dbReference>
<dbReference type="Pfam" id="PF00512">
    <property type="entry name" value="HisKA"/>
    <property type="match status" value="1"/>
</dbReference>
<dbReference type="InterPro" id="IPR036890">
    <property type="entry name" value="HATPase_C_sf"/>
</dbReference>
<name>A0A8J7Q901_9BACT</name>
<evidence type="ECO:0000313" key="13">
    <source>
        <dbReference type="EMBL" id="MBO1319644.1"/>
    </source>
</evidence>
<evidence type="ECO:0000256" key="8">
    <source>
        <dbReference type="ARBA" id="ARBA00022840"/>
    </source>
</evidence>
<dbReference type="Gene3D" id="1.10.287.130">
    <property type="match status" value="1"/>
</dbReference>
<dbReference type="SUPFAM" id="SSF55785">
    <property type="entry name" value="PYP-like sensor domain (PAS domain)"/>
    <property type="match status" value="1"/>
</dbReference>
<dbReference type="CDD" id="cd06225">
    <property type="entry name" value="HAMP"/>
    <property type="match status" value="1"/>
</dbReference>
<evidence type="ECO:0000313" key="14">
    <source>
        <dbReference type="Proteomes" id="UP000664417"/>
    </source>
</evidence>
<dbReference type="GO" id="GO:0000155">
    <property type="term" value="F:phosphorelay sensor kinase activity"/>
    <property type="evidence" value="ECO:0007669"/>
    <property type="project" value="InterPro"/>
</dbReference>
<keyword evidence="10" id="KW-0472">Membrane</keyword>
<dbReference type="Pfam" id="PF00672">
    <property type="entry name" value="HAMP"/>
    <property type="match status" value="1"/>
</dbReference>
<keyword evidence="10" id="KW-1133">Transmembrane helix</keyword>
<dbReference type="InterPro" id="IPR003661">
    <property type="entry name" value="HisK_dim/P_dom"/>
</dbReference>
<gene>
    <name evidence="13" type="ORF">J3U88_14305</name>
</gene>
<dbReference type="InterPro" id="IPR035965">
    <property type="entry name" value="PAS-like_dom_sf"/>
</dbReference>
<dbReference type="Gene3D" id="3.30.565.10">
    <property type="entry name" value="Histidine kinase-like ATPase, C-terminal domain"/>
    <property type="match status" value="1"/>
</dbReference>
<proteinExistence type="predicted"/>
<evidence type="ECO:0000256" key="4">
    <source>
        <dbReference type="ARBA" id="ARBA00022553"/>
    </source>
</evidence>
<dbReference type="Pfam" id="PF08448">
    <property type="entry name" value="PAS_4"/>
    <property type="match status" value="1"/>
</dbReference>
<dbReference type="PIRSF" id="PIRSF037532">
    <property type="entry name" value="STHK_NtrY"/>
    <property type="match status" value="1"/>
</dbReference>